<dbReference type="EMBL" id="CP048914">
    <property type="protein sequence ID" value="QMS85224.1"/>
    <property type="molecule type" value="Genomic_DNA"/>
</dbReference>
<evidence type="ECO:0000256" key="2">
    <source>
        <dbReference type="ARBA" id="ARBA00022801"/>
    </source>
</evidence>
<keyword evidence="6" id="KW-1185">Reference proteome</keyword>
<gene>
    <name evidence="5" type="ORF">G4Z02_05505</name>
</gene>
<feature type="domain" description="Alpha/beta hydrolase fold-3" evidence="4">
    <location>
        <begin position="69"/>
        <end position="258"/>
    </location>
</feature>
<dbReference type="InterPro" id="IPR050300">
    <property type="entry name" value="GDXG_lipolytic_enzyme"/>
</dbReference>
<feature type="active site" evidence="3">
    <location>
        <position position="142"/>
    </location>
</feature>
<dbReference type="InterPro" id="IPR013094">
    <property type="entry name" value="AB_hydrolase_3"/>
</dbReference>
<dbReference type="Proteomes" id="UP000514720">
    <property type="component" value="Chromosome"/>
</dbReference>
<dbReference type="InterPro" id="IPR029058">
    <property type="entry name" value="AB_hydrolase_fold"/>
</dbReference>
<accession>A0A7L7KTD5</accession>
<dbReference type="InterPro" id="IPR033140">
    <property type="entry name" value="Lipase_GDXG_put_SER_AS"/>
</dbReference>
<dbReference type="RefSeq" id="WP_258877005.1">
    <property type="nucleotide sequence ID" value="NZ_CP048914.1"/>
</dbReference>
<comment type="similarity">
    <text evidence="1">Belongs to the 'GDXG' lipolytic enzyme family.</text>
</comment>
<reference evidence="5 6" key="1">
    <citation type="submission" date="2020-02" db="EMBL/GenBank/DDBJ databases">
        <authorList>
            <person name="Zheng R.K."/>
            <person name="Sun C.M."/>
        </authorList>
    </citation>
    <scope>NUCLEOTIDE SEQUENCE [LARGE SCALE GENOMIC DNA]</scope>
    <source>
        <strain evidence="6">zrk13</strain>
    </source>
</reference>
<organism evidence="5 6">
    <name type="scientific">Candidatus Xianfuyuplasma coldseepsis</name>
    <dbReference type="NCBI Taxonomy" id="2782163"/>
    <lineage>
        <taxon>Bacteria</taxon>
        <taxon>Bacillati</taxon>
        <taxon>Mycoplasmatota</taxon>
        <taxon>Mollicutes</taxon>
        <taxon>Candidatus Izemoplasmatales</taxon>
        <taxon>Candidatus Izemoplasmataceae</taxon>
        <taxon>Candidatus Xianfuyuplasma</taxon>
    </lineage>
</organism>
<evidence type="ECO:0000259" key="4">
    <source>
        <dbReference type="Pfam" id="PF07859"/>
    </source>
</evidence>
<evidence type="ECO:0000256" key="3">
    <source>
        <dbReference type="PROSITE-ProRule" id="PRU10038"/>
    </source>
</evidence>
<protein>
    <submittedName>
        <fullName evidence="5">Alpha/beta hydrolase</fullName>
    </submittedName>
</protein>
<sequence>MNIVHKSHPSNSMVRWLLVISKFIMRSTLLDRSIRKPNTLPISQPNDTVKSTYGGLDVYSFNKTSNHHVIYLHGGAYKNQMMKMHFDFARDLANKSNATVHIIDYPLLPEGTVDVTVPKTIECIHELMTTNKIQSIYLSGDSAGGGLALSVAHQMPHNTIKELFLLSPWLDVSTTNEGIEYLIKKDPILSVKGLQKCGNDYALNRPKDPIASPLYEENELPQPLHIYAGTHDLLFPDVLKYEYLHQDINLHVFHKAVHCCSIIPGTKAKNDTLHDISSHIS</sequence>
<dbReference type="PANTHER" id="PTHR48081">
    <property type="entry name" value="AB HYDROLASE SUPERFAMILY PROTEIN C4A8.06C"/>
    <property type="match status" value="1"/>
</dbReference>
<proteinExistence type="inferred from homology"/>
<dbReference type="PROSITE" id="PS01174">
    <property type="entry name" value="LIPASE_GDXG_SER"/>
    <property type="match status" value="1"/>
</dbReference>
<dbReference type="AlphaFoldDB" id="A0A7L7KTD5"/>
<dbReference type="Gene3D" id="3.40.50.1820">
    <property type="entry name" value="alpha/beta hydrolase"/>
    <property type="match status" value="1"/>
</dbReference>
<dbReference type="GO" id="GO:0016787">
    <property type="term" value="F:hydrolase activity"/>
    <property type="evidence" value="ECO:0007669"/>
    <property type="project" value="UniProtKB-KW"/>
</dbReference>
<dbReference type="Pfam" id="PF07859">
    <property type="entry name" value="Abhydrolase_3"/>
    <property type="match status" value="1"/>
</dbReference>
<evidence type="ECO:0000313" key="5">
    <source>
        <dbReference type="EMBL" id="QMS85224.1"/>
    </source>
</evidence>
<dbReference type="KEGG" id="xcl:G4Z02_05505"/>
<keyword evidence="2 5" id="KW-0378">Hydrolase</keyword>
<dbReference type="PANTHER" id="PTHR48081:SF8">
    <property type="entry name" value="ALPHA_BETA HYDROLASE FOLD-3 DOMAIN-CONTAINING PROTEIN-RELATED"/>
    <property type="match status" value="1"/>
</dbReference>
<name>A0A7L7KTD5_9MOLU</name>
<evidence type="ECO:0000256" key="1">
    <source>
        <dbReference type="ARBA" id="ARBA00010515"/>
    </source>
</evidence>
<evidence type="ECO:0000313" key="6">
    <source>
        <dbReference type="Proteomes" id="UP000514720"/>
    </source>
</evidence>
<dbReference type="SUPFAM" id="SSF53474">
    <property type="entry name" value="alpha/beta-Hydrolases"/>
    <property type="match status" value="1"/>
</dbReference>